<dbReference type="Pfam" id="PF01925">
    <property type="entry name" value="TauE"/>
    <property type="match status" value="1"/>
</dbReference>
<evidence type="ECO:0000256" key="2">
    <source>
        <dbReference type="ARBA" id="ARBA00009142"/>
    </source>
</evidence>
<keyword evidence="3" id="KW-0813">Transport</keyword>
<evidence type="ECO:0000313" key="9">
    <source>
        <dbReference type="EMBL" id="MBC5767121.1"/>
    </source>
</evidence>
<evidence type="ECO:0000256" key="1">
    <source>
        <dbReference type="ARBA" id="ARBA00004651"/>
    </source>
</evidence>
<keyword evidence="5 8" id="KW-0812">Transmembrane</keyword>
<feature type="transmembrane region" description="Helical" evidence="8">
    <location>
        <begin position="80"/>
        <end position="110"/>
    </location>
</feature>
<evidence type="ECO:0000256" key="6">
    <source>
        <dbReference type="ARBA" id="ARBA00022989"/>
    </source>
</evidence>
<evidence type="ECO:0000256" key="5">
    <source>
        <dbReference type="ARBA" id="ARBA00022692"/>
    </source>
</evidence>
<keyword evidence="4 8" id="KW-1003">Cell membrane</keyword>
<dbReference type="InterPro" id="IPR052017">
    <property type="entry name" value="TSUP"/>
</dbReference>
<evidence type="ECO:0000256" key="3">
    <source>
        <dbReference type="ARBA" id="ARBA00022448"/>
    </source>
</evidence>
<dbReference type="InterPro" id="IPR002781">
    <property type="entry name" value="TM_pro_TauE-like"/>
</dbReference>
<evidence type="ECO:0000256" key="8">
    <source>
        <dbReference type="RuleBase" id="RU363041"/>
    </source>
</evidence>
<dbReference type="EMBL" id="JACORU010000009">
    <property type="protein sequence ID" value="MBC5767121.1"/>
    <property type="molecule type" value="Genomic_DNA"/>
</dbReference>
<dbReference type="PANTHER" id="PTHR30269:SF32">
    <property type="entry name" value="MEMBRANE TRANSPORTER PROTEIN-RELATED"/>
    <property type="match status" value="1"/>
</dbReference>
<dbReference type="PANTHER" id="PTHR30269">
    <property type="entry name" value="TRANSMEMBRANE PROTEIN YFCA"/>
    <property type="match status" value="1"/>
</dbReference>
<dbReference type="RefSeq" id="WP_187083610.1">
    <property type="nucleotide sequence ID" value="NZ_JACORU010000009.1"/>
</dbReference>
<evidence type="ECO:0000313" key="10">
    <source>
        <dbReference type="Proteomes" id="UP000596827"/>
    </source>
</evidence>
<comment type="caution">
    <text evidence="9">The sequence shown here is derived from an EMBL/GenBank/DDBJ whole genome shotgun (WGS) entry which is preliminary data.</text>
</comment>
<comment type="similarity">
    <text evidence="2 8">Belongs to the 4-toluene sulfonate uptake permease (TSUP) (TC 2.A.102) family.</text>
</comment>
<protein>
    <recommendedName>
        <fullName evidence="8">Probable membrane transporter protein</fullName>
    </recommendedName>
</protein>
<comment type="subcellular location">
    <subcellularLocation>
        <location evidence="1 8">Cell membrane</location>
        <topology evidence="1 8">Multi-pass membrane protein</topology>
    </subcellularLocation>
</comment>
<keyword evidence="7 8" id="KW-0472">Membrane</keyword>
<accession>A0A923S452</accession>
<feature type="transmembrane region" description="Helical" evidence="8">
    <location>
        <begin position="192"/>
        <end position="212"/>
    </location>
</feature>
<gene>
    <name evidence="9" type="ORF">H8R02_21825</name>
</gene>
<reference evidence="9" key="1">
    <citation type="submission" date="2020-08" db="EMBL/GenBank/DDBJ databases">
        <title>Ramlibacter sp. GTP1 16S ribosomal RNA gene genome sequencing and assembly.</title>
        <authorList>
            <person name="Kang M."/>
        </authorList>
    </citation>
    <scope>NUCLEOTIDE SEQUENCE</scope>
    <source>
        <strain evidence="9">GTP1</strain>
    </source>
</reference>
<feature type="transmembrane region" description="Helical" evidence="8">
    <location>
        <begin position="130"/>
        <end position="154"/>
    </location>
</feature>
<evidence type="ECO:0000256" key="7">
    <source>
        <dbReference type="ARBA" id="ARBA00023136"/>
    </source>
</evidence>
<feature type="transmembrane region" description="Helical" evidence="8">
    <location>
        <begin position="224"/>
        <end position="245"/>
    </location>
</feature>
<evidence type="ECO:0000256" key="4">
    <source>
        <dbReference type="ARBA" id="ARBA00022475"/>
    </source>
</evidence>
<feature type="transmembrane region" description="Helical" evidence="8">
    <location>
        <begin position="15"/>
        <end position="40"/>
    </location>
</feature>
<dbReference type="AlphaFoldDB" id="A0A923S452"/>
<keyword evidence="10" id="KW-1185">Reference proteome</keyword>
<keyword evidence="6 8" id="KW-1133">Transmembrane helix</keyword>
<proteinExistence type="inferred from homology"/>
<dbReference type="GO" id="GO:0005886">
    <property type="term" value="C:plasma membrane"/>
    <property type="evidence" value="ECO:0007669"/>
    <property type="project" value="UniProtKB-SubCell"/>
</dbReference>
<feature type="transmembrane region" description="Helical" evidence="8">
    <location>
        <begin position="166"/>
        <end position="186"/>
    </location>
</feature>
<dbReference type="Proteomes" id="UP000596827">
    <property type="component" value="Unassembled WGS sequence"/>
</dbReference>
<organism evidence="9 10">
    <name type="scientific">Ramlibacter albus</name>
    <dbReference type="NCBI Taxonomy" id="2079448"/>
    <lineage>
        <taxon>Bacteria</taxon>
        <taxon>Pseudomonadati</taxon>
        <taxon>Pseudomonadota</taxon>
        <taxon>Betaproteobacteria</taxon>
        <taxon>Burkholderiales</taxon>
        <taxon>Comamonadaceae</taxon>
        <taxon>Ramlibacter</taxon>
    </lineage>
</organism>
<sequence length="246" mass="26628">MFDWSILFLAEPTFVAAYTVFGMVGFGATLVAAPVLAHVLPVSTLIPAQSLLDFAAASSNGLRLGAHLDKRELKRLLPPIVIGCVIGAYALLAVPVRTMMLLLGIFVVGYALNGLRPKPERPPISSRWAWWYGATGGVLSAMFGAGGWVYSIYLARRLEDPQAIRATQVAVLTATSFIRVSLFAIAGRYFDLNLLLLSLCLAPAMLLGLWMGNRITLGMDKKRFMQVLYVVLLLTGVSLVARTLAS</sequence>
<name>A0A923S452_9BURK</name>